<feature type="domain" description="Glycosyltransferase 2-like" evidence="1">
    <location>
        <begin position="9"/>
        <end position="135"/>
    </location>
</feature>
<dbReference type="EMBL" id="CP032152">
    <property type="protein sequence ID" value="AXY68086.1"/>
    <property type="molecule type" value="Genomic_DNA"/>
</dbReference>
<accession>A0A3B7MLT9</accession>
<dbReference type="InterPro" id="IPR029044">
    <property type="entry name" value="Nucleotide-diphossugar_trans"/>
</dbReference>
<dbReference type="Proteomes" id="UP000261812">
    <property type="component" value="Chromosome"/>
</dbReference>
<name>A0A3B7MLT9_9CYAN</name>
<dbReference type="KEGG" id="tsq:D3A95_08150"/>
<dbReference type="SUPFAM" id="SSF53448">
    <property type="entry name" value="Nucleotide-diphospho-sugar transferases"/>
    <property type="match status" value="1"/>
</dbReference>
<dbReference type="GO" id="GO:0016740">
    <property type="term" value="F:transferase activity"/>
    <property type="evidence" value="ECO:0007669"/>
    <property type="project" value="UniProtKB-KW"/>
</dbReference>
<dbReference type="PANTHER" id="PTHR22916">
    <property type="entry name" value="GLYCOSYLTRANSFERASE"/>
    <property type="match status" value="1"/>
</dbReference>
<sequence>MTGKVPSISIITATYNAAEHLPSLIESIRQQTDKDFEWIVIDGASQDGTVKIIEDARDVITDYISETDCGIYDALNKGIKRCKTDYYLVVGADDRLNADAIENYQRVLSRKETDLVSAYVKVGNKTIKPKKGMSWIYGAWSFVTSHAVGTLIKKDLHEQYGLYDVNYPICADADFILKAIRNRASLQVVPFIAGEYALGGLSNVNIAWSIFDFFLVQSKFYPKTIQLMLLYYRLAKTYAKY</sequence>
<dbReference type="PANTHER" id="PTHR22916:SF67">
    <property type="entry name" value="COLANIC ACID BIOSYNTHESIS GLYCOSYL TRANSFERASE WCAE-RELATED"/>
    <property type="match status" value="1"/>
</dbReference>
<protein>
    <submittedName>
        <fullName evidence="2">Glycosyltransferase</fullName>
    </submittedName>
</protein>
<dbReference type="AlphaFoldDB" id="A0A3B7MLT9"/>
<dbReference type="Gene3D" id="3.90.550.10">
    <property type="entry name" value="Spore Coat Polysaccharide Biosynthesis Protein SpsA, Chain A"/>
    <property type="match status" value="1"/>
</dbReference>
<keyword evidence="3" id="KW-1185">Reference proteome</keyword>
<organism evidence="2 3">
    <name type="scientific">Thermosynechococcus sichuanensis E542</name>
    <dbReference type="NCBI Taxonomy" id="2016101"/>
    <lineage>
        <taxon>Bacteria</taxon>
        <taxon>Bacillati</taxon>
        <taxon>Cyanobacteriota</taxon>
        <taxon>Cyanophyceae</taxon>
        <taxon>Acaryochloridales</taxon>
        <taxon>Thermosynechococcaceae</taxon>
        <taxon>Thermosynechococcus</taxon>
        <taxon>Thermosynechococcus sichuanensis</taxon>
    </lineage>
</organism>
<gene>
    <name evidence="2" type="ORF">D3A95_08150</name>
</gene>
<evidence type="ECO:0000259" key="1">
    <source>
        <dbReference type="Pfam" id="PF00535"/>
    </source>
</evidence>
<keyword evidence="2" id="KW-0808">Transferase</keyword>
<dbReference type="InterPro" id="IPR001173">
    <property type="entry name" value="Glyco_trans_2-like"/>
</dbReference>
<dbReference type="RefSeq" id="WP_181494552.1">
    <property type="nucleotide sequence ID" value="NZ_CP032152.1"/>
</dbReference>
<proteinExistence type="predicted"/>
<evidence type="ECO:0000313" key="2">
    <source>
        <dbReference type="EMBL" id="AXY68086.1"/>
    </source>
</evidence>
<reference evidence="3" key="1">
    <citation type="submission" date="2018-09" db="EMBL/GenBank/DDBJ databases">
        <title>Complete genome sequence of thermophilic cyanobacteria strain Thermosynechococcus elongatus PKUAC-SCTE542.</title>
        <authorList>
            <person name="Liang Y."/>
            <person name="Tang J."/>
            <person name="Daroch M."/>
        </authorList>
    </citation>
    <scope>NUCLEOTIDE SEQUENCE [LARGE SCALE GENOMIC DNA]</scope>
    <source>
        <strain evidence="3">E542</strain>
    </source>
</reference>
<dbReference type="CDD" id="cd06433">
    <property type="entry name" value="GT_2_WfgS_like"/>
    <property type="match status" value="1"/>
</dbReference>
<dbReference type="Pfam" id="PF00535">
    <property type="entry name" value="Glycos_transf_2"/>
    <property type="match status" value="1"/>
</dbReference>
<evidence type="ECO:0000313" key="3">
    <source>
        <dbReference type="Proteomes" id="UP000261812"/>
    </source>
</evidence>